<dbReference type="Pfam" id="PF08737">
    <property type="entry name" value="Rgp1"/>
    <property type="match status" value="2"/>
</dbReference>
<dbReference type="CTD" id="20210498"/>
<evidence type="ECO:0000313" key="1">
    <source>
        <dbReference type="EMBL" id="ESN89822.1"/>
    </source>
</evidence>
<keyword evidence="3" id="KW-1185">Reference proteome</keyword>
<dbReference type="HOGENOM" id="CLU_060334_0_0_1"/>
<dbReference type="GeneID" id="20210498"/>
<sequence>MVEISCKLLGGRSVFIAGETVECDITFKISESYVSNRSKSPLVKLAWASAQIHCQCSVNESKIALGDKSHKNSESSSNLNRVGSHETSLAPFKDEKGSTVFSSKPAILFCDITLGPGDSQTFRYKETLPVNIAPSYRGSCLKYSYKITIGTQKIGGHIKLMKIPIRVLIIPGLEGMMNLCEGSDDCRPTNPFYQPIPNDNSIFDVAMENLQLLTCRKIPSHYNITNKKGLVVEFCLFKHAFRLGDDIIGVCIFDKAAVKCVQFSVTLQCKETLLDGCHLKSTNRKASSSSLSTADLDGSIVTNVNKHEEFILFVQRTHIAIPIPLTATPAFSTDLVALKWRLHFEFVTLTSPLLEHPSESNPVHPPKTTWTAPANLDVETMVWDLPIKIYATNPAFINKVSMLNSESVCTL</sequence>
<reference evidence="2" key="3">
    <citation type="submission" date="2015-06" db="UniProtKB">
        <authorList>
            <consortium name="EnsemblMetazoa"/>
        </authorList>
    </citation>
    <scope>IDENTIFICATION</scope>
</reference>
<dbReference type="eggNOG" id="KOG4469">
    <property type="taxonomic scope" value="Eukaryota"/>
</dbReference>
<dbReference type="EnsemblMetazoa" id="HelroT186248">
    <property type="protein sequence ID" value="HelroP186248"/>
    <property type="gene ID" value="HelroG186248"/>
</dbReference>
<dbReference type="GO" id="GO:0034066">
    <property type="term" value="C:Ric1-Rgp1 guanyl-nucleotide exchange factor complex"/>
    <property type="evidence" value="ECO:0000318"/>
    <property type="project" value="GO_Central"/>
</dbReference>
<dbReference type="OrthoDB" id="1918at2759"/>
<dbReference type="KEGG" id="hro:HELRODRAFT_186248"/>
<dbReference type="FunCoup" id="T1FNV1">
    <property type="interactions" value="1541"/>
</dbReference>
<dbReference type="RefSeq" id="XP_009032052.1">
    <property type="nucleotide sequence ID" value="XM_009033804.1"/>
</dbReference>
<dbReference type="AlphaFoldDB" id="T1FNV1"/>
<dbReference type="STRING" id="6412.T1FNV1"/>
<dbReference type="PANTHER" id="PTHR12507">
    <property type="entry name" value="REDUCED GROWTH PHENOTYPE 1 RGP1, YEAST -RELATED"/>
    <property type="match status" value="1"/>
</dbReference>
<dbReference type="GO" id="GO:0042147">
    <property type="term" value="P:retrograde transport, endosome to Golgi"/>
    <property type="evidence" value="ECO:0000318"/>
    <property type="project" value="GO_Central"/>
</dbReference>
<dbReference type="EMBL" id="KB097798">
    <property type="protein sequence ID" value="ESN89822.1"/>
    <property type="molecule type" value="Genomic_DNA"/>
</dbReference>
<proteinExistence type="predicted"/>
<evidence type="ECO:0000313" key="2">
    <source>
        <dbReference type="EnsemblMetazoa" id="HelroP186248"/>
    </source>
</evidence>
<reference evidence="1 3" key="2">
    <citation type="journal article" date="2013" name="Nature">
        <title>Insights into bilaterian evolution from three spiralian genomes.</title>
        <authorList>
            <person name="Simakov O."/>
            <person name="Marletaz F."/>
            <person name="Cho S.J."/>
            <person name="Edsinger-Gonzales E."/>
            <person name="Havlak P."/>
            <person name="Hellsten U."/>
            <person name="Kuo D.H."/>
            <person name="Larsson T."/>
            <person name="Lv J."/>
            <person name="Arendt D."/>
            <person name="Savage R."/>
            <person name="Osoegawa K."/>
            <person name="de Jong P."/>
            <person name="Grimwood J."/>
            <person name="Chapman J.A."/>
            <person name="Shapiro H."/>
            <person name="Aerts A."/>
            <person name="Otillar R.P."/>
            <person name="Terry A.Y."/>
            <person name="Boore J.L."/>
            <person name="Grigoriev I.V."/>
            <person name="Lindberg D.R."/>
            <person name="Seaver E.C."/>
            <person name="Weisblat D.A."/>
            <person name="Putnam N.H."/>
            <person name="Rokhsar D.S."/>
        </authorList>
    </citation>
    <scope>NUCLEOTIDE SEQUENCE</scope>
</reference>
<dbReference type="InterPro" id="IPR014848">
    <property type="entry name" value="Rgp1"/>
</dbReference>
<dbReference type="GO" id="GO:0000139">
    <property type="term" value="C:Golgi membrane"/>
    <property type="evidence" value="ECO:0000318"/>
    <property type="project" value="GO_Central"/>
</dbReference>
<organism evidence="2 3">
    <name type="scientific">Helobdella robusta</name>
    <name type="common">Californian leech</name>
    <dbReference type="NCBI Taxonomy" id="6412"/>
    <lineage>
        <taxon>Eukaryota</taxon>
        <taxon>Metazoa</taxon>
        <taxon>Spiralia</taxon>
        <taxon>Lophotrochozoa</taxon>
        <taxon>Annelida</taxon>
        <taxon>Clitellata</taxon>
        <taxon>Hirudinea</taxon>
        <taxon>Rhynchobdellida</taxon>
        <taxon>Glossiphoniidae</taxon>
        <taxon>Helobdella</taxon>
    </lineage>
</organism>
<gene>
    <name evidence="2" type="primary">20210498</name>
    <name evidence="1" type="ORF">HELRODRAFT_186248</name>
</gene>
<protein>
    <submittedName>
        <fullName evidence="1 2">Uncharacterized protein</fullName>
    </submittedName>
</protein>
<reference evidence="3" key="1">
    <citation type="submission" date="2012-12" db="EMBL/GenBank/DDBJ databases">
        <authorList>
            <person name="Hellsten U."/>
            <person name="Grimwood J."/>
            <person name="Chapman J.A."/>
            <person name="Shapiro H."/>
            <person name="Aerts A."/>
            <person name="Otillar R.P."/>
            <person name="Terry A.Y."/>
            <person name="Boore J.L."/>
            <person name="Simakov O."/>
            <person name="Marletaz F."/>
            <person name="Cho S.-J."/>
            <person name="Edsinger-Gonzales E."/>
            <person name="Havlak P."/>
            <person name="Kuo D.-H."/>
            <person name="Larsson T."/>
            <person name="Lv J."/>
            <person name="Arendt D."/>
            <person name="Savage R."/>
            <person name="Osoegawa K."/>
            <person name="de Jong P."/>
            <person name="Lindberg D.R."/>
            <person name="Seaver E.C."/>
            <person name="Weisblat D.A."/>
            <person name="Putnam N.H."/>
            <person name="Grigoriev I.V."/>
            <person name="Rokhsar D.S."/>
        </authorList>
    </citation>
    <scope>NUCLEOTIDE SEQUENCE</scope>
</reference>
<dbReference type="GO" id="GO:0005829">
    <property type="term" value="C:cytosol"/>
    <property type="evidence" value="ECO:0007669"/>
    <property type="project" value="GOC"/>
</dbReference>
<dbReference type="OMA" id="CQVRCVQ"/>
<name>T1FNV1_HELRO</name>
<dbReference type="InParanoid" id="T1FNV1"/>
<accession>T1FNV1</accession>
<dbReference type="EMBL" id="AMQM01008574">
    <property type="status" value="NOT_ANNOTATED_CDS"/>
    <property type="molecule type" value="Genomic_DNA"/>
</dbReference>
<dbReference type="Proteomes" id="UP000015101">
    <property type="component" value="Unassembled WGS sequence"/>
</dbReference>
<evidence type="ECO:0000313" key="3">
    <source>
        <dbReference type="Proteomes" id="UP000015101"/>
    </source>
</evidence>